<evidence type="ECO:0000313" key="3">
    <source>
        <dbReference type="Proteomes" id="UP000756132"/>
    </source>
</evidence>
<dbReference type="GeneID" id="71989859"/>
<evidence type="ECO:0000313" key="2">
    <source>
        <dbReference type="EMBL" id="UJO19613.1"/>
    </source>
</evidence>
<proteinExistence type="predicted"/>
<gene>
    <name evidence="2" type="ORF">CLAFUR5_09981</name>
</gene>
<sequence>MVEKFPEAPGIESSSKETGIRKFTEAPGIEYSPTETGIRKFTEAPGIDTSSQGTGSAPQLNFRYNHHSSTQVQSRTLFPSTPNVQGIIQGDLDTVTPGGASGRGNVYYQVDQPPGHGGMTINQIMTFINTRTALGNGGVTQMDVVVYDLRRTQQSEPVHREEHSGSKRPPAEGKK</sequence>
<keyword evidence="3" id="KW-1185">Reference proteome</keyword>
<reference evidence="2" key="2">
    <citation type="journal article" date="2022" name="Microb. Genom.">
        <title>A chromosome-scale genome assembly of the tomato pathogen Cladosporium fulvum reveals a compartmentalized genome architecture and the presence of a dispensable chromosome.</title>
        <authorList>
            <person name="Zaccaron A.Z."/>
            <person name="Chen L.H."/>
            <person name="Samaras A."/>
            <person name="Stergiopoulos I."/>
        </authorList>
    </citation>
    <scope>NUCLEOTIDE SEQUENCE</scope>
    <source>
        <strain evidence="2">Race5_Kim</strain>
    </source>
</reference>
<feature type="region of interest" description="Disordered" evidence="1">
    <location>
        <begin position="152"/>
        <end position="175"/>
    </location>
</feature>
<protein>
    <submittedName>
        <fullName evidence="2">Uncharacterized protein</fullName>
    </submittedName>
</protein>
<accession>A0A9Q8URC7</accession>
<dbReference type="KEGG" id="ffu:CLAFUR5_09981"/>
<dbReference type="EMBL" id="CP090169">
    <property type="protein sequence ID" value="UJO19613.1"/>
    <property type="molecule type" value="Genomic_DNA"/>
</dbReference>
<reference evidence="2" key="1">
    <citation type="submission" date="2021-12" db="EMBL/GenBank/DDBJ databases">
        <authorList>
            <person name="Zaccaron A."/>
            <person name="Stergiopoulos I."/>
        </authorList>
    </citation>
    <scope>NUCLEOTIDE SEQUENCE</scope>
    <source>
        <strain evidence="2">Race5_Kim</strain>
    </source>
</reference>
<dbReference type="Proteomes" id="UP000756132">
    <property type="component" value="Chromosome 7"/>
</dbReference>
<name>A0A9Q8URC7_PASFU</name>
<dbReference type="AlphaFoldDB" id="A0A9Q8URC7"/>
<feature type="compositionally biased region" description="Basic and acidic residues" evidence="1">
    <location>
        <begin position="14"/>
        <end position="24"/>
    </location>
</feature>
<feature type="region of interest" description="Disordered" evidence="1">
    <location>
        <begin position="1"/>
        <end position="36"/>
    </location>
</feature>
<dbReference type="RefSeq" id="XP_047763979.1">
    <property type="nucleotide sequence ID" value="XM_047909129.1"/>
</dbReference>
<organism evidence="2 3">
    <name type="scientific">Passalora fulva</name>
    <name type="common">Tomato leaf mold</name>
    <name type="synonym">Cladosporium fulvum</name>
    <dbReference type="NCBI Taxonomy" id="5499"/>
    <lineage>
        <taxon>Eukaryota</taxon>
        <taxon>Fungi</taxon>
        <taxon>Dikarya</taxon>
        <taxon>Ascomycota</taxon>
        <taxon>Pezizomycotina</taxon>
        <taxon>Dothideomycetes</taxon>
        <taxon>Dothideomycetidae</taxon>
        <taxon>Mycosphaerellales</taxon>
        <taxon>Mycosphaerellaceae</taxon>
        <taxon>Fulvia</taxon>
    </lineage>
</organism>
<evidence type="ECO:0000256" key="1">
    <source>
        <dbReference type="SAM" id="MobiDB-lite"/>
    </source>
</evidence>